<dbReference type="SUPFAM" id="SSF53448">
    <property type="entry name" value="Nucleotide-diphospho-sugar transferases"/>
    <property type="match status" value="1"/>
</dbReference>
<evidence type="ECO:0000256" key="1">
    <source>
        <dbReference type="ARBA" id="ARBA00006739"/>
    </source>
</evidence>
<evidence type="ECO:0000313" key="4">
    <source>
        <dbReference type="EMBL" id="QAV20776.1"/>
    </source>
</evidence>
<protein>
    <submittedName>
        <fullName evidence="4">Glycosyl transferase</fullName>
    </submittedName>
    <submittedName>
        <fullName evidence="3">Glycosyltransferase</fullName>
        <ecNumber evidence="3">2.4.-.-</ecNumber>
    </submittedName>
</protein>
<evidence type="ECO:0000259" key="2">
    <source>
        <dbReference type="Pfam" id="PF00535"/>
    </source>
</evidence>
<dbReference type="Proteomes" id="UP000288943">
    <property type="component" value="Chromosome"/>
</dbReference>
<comment type="similarity">
    <text evidence="1">Belongs to the glycosyltransferase 2 family.</text>
</comment>
<dbReference type="PANTHER" id="PTHR22916">
    <property type="entry name" value="GLYCOSYLTRANSFERASE"/>
    <property type="match status" value="1"/>
</dbReference>
<dbReference type="GeneID" id="95378068"/>
<dbReference type="RefSeq" id="WP_042230650.1">
    <property type="nucleotide sequence ID" value="NZ_CP026520.1"/>
</dbReference>
<dbReference type="KEGG" id="pchi:PC41400_25075"/>
<reference evidence="3 6" key="2">
    <citation type="submission" date="2022-05" db="EMBL/GenBank/DDBJ databases">
        <title>Genome Sequencing of Bee-Associated Microbes.</title>
        <authorList>
            <person name="Dunlap C."/>
        </authorList>
    </citation>
    <scope>NUCLEOTIDE SEQUENCE [LARGE SCALE GENOMIC DNA]</scope>
    <source>
        <strain evidence="3 6">NRRL B-23120</strain>
    </source>
</reference>
<dbReference type="InterPro" id="IPR001173">
    <property type="entry name" value="Glyco_trans_2-like"/>
</dbReference>
<evidence type="ECO:0000313" key="5">
    <source>
        <dbReference type="Proteomes" id="UP000288943"/>
    </source>
</evidence>
<accession>A0A410X2D3</accession>
<gene>
    <name evidence="3" type="ORF">M5X16_17600</name>
    <name evidence="4" type="ORF">PC41400_25075</name>
</gene>
<dbReference type="AlphaFoldDB" id="A0A410X2D3"/>
<dbReference type="InterPro" id="IPR029044">
    <property type="entry name" value="Nucleotide-diphossugar_trans"/>
</dbReference>
<dbReference type="Gene3D" id="3.90.550.10">
    <property type="entry name" value="Spore Coat Polysaccharide Biosynthesis Protein SpsA, Chain A"/>
    <property type="match status" value="1"/>
</dbReference>
<dbReference type="Proteomes" id="UP001527202">
    <property type="component" value="Unassembled WGS sequence"/>
</dbReference>
<reference evidence="4 5" key="1">
    <citation type="submission" date="2018-01" db="EMBL/GenBank/DDBJ databases">
        <title>The whole genome sequencing and assembly of Paenibacillus chitinolyticus KCCM 41400 strain.</title>
        <authorList>
            <person name="Kim J.-Y."/>
            <person name="Park M.-K."/>
            <person name="Lee Y.-J."/>
            <person name="Yi H."/>
            <person name="Bahn Y.-S."/>
            <person name="Kim J.F."/>
            <person name="Lee D.-W."/>
        </authorList>
    </citation>
    <scope>NUCLEOTIDE SEQUENCE [LARGE SCALE GENOMIC DNA]</scope>
    <source>
        <strain evidence="4 5">KCCM 41400</strain>
    </source>
</reference>
<keyword evidence="3" id="KW-0328">Glycosyltransferase</keyword>
<feature type="domain" description="Glycosyltransferase 2-like" evidence="2">
    <location>
        <begin position="6"/>
        <end position="134"/>
    </location>
</feature>
<dbReference type="PANTHER" id="PTHR22916:SF3">
    <property type="entry name" value="UDP-GLCNAC:BETAGAL BETA-1,3-N-ACETYLGLUCOSAMINYLTRANSFERASE-LIKE PROTEIN 1"/>
    <property type="match status" value="1"/>
</dbReference>
<dbReference type="OrthoDB" id="9785185at2"/>
<name>A0A410X2D3_9BACL</name>
<dbReference type="GO" id="GO:0016758">
    <property type="term" value="F:hexosyltransferase activity"/>
    <property type="evidence" value="ECO:0007669"/>
    <property type="project" value="UniProtKB-ARBA"/>
</dbReference>
<evidence type="ECO:0000313" key="3">
    <source>
        <dbReference type="EMBL" id="MCY9597580.1"/>
    </source>
</evidence>
<dbReference type="EMBL" id="CP026520">
    <property type="protein sequence ID" value="QAV20776.1"/>
    <property type="molecule type" value="Genomic_DNA"/>
</dbReference>
<keyword evidence="6" id="KW-1185">Reference proteome</keyword>
<organism evidence="4 5">
    <name type="scientific">Paenibacillus chitinolyticus</name>
    <dbReference type="NCBI Taxonomy" id="79263"/>
    <lineage>
        <taxon>Bacteria</taxon>
        <taxon>Bacillati</taxon>
        <taxon>Bacillota</taxon>
        <taxon>Bacilli</taxon>
        <taxon>Bacillales</taxon>
        <taxon>Paenibacillaceae</taxon>
        <taxon>Paenibacillus</taxon>
    </lineage>
</organism>
<proteinExistence type="inferred from homology"/>
<dbReference type="EMBL" id="JAMDMJ010000022">
    <property type="protein sequence ID" value="MCY9597580.1"/>
    <property type="molecule type" value="Genomic_DNA"/>
</dbReference>
<dbReference type="EC" id="2.4.-.-" evidence="3"/>
<dbReference type="Pfam" id="PF00535">
    <property type="entry name" value="Glycos_transf_2"/>
    <property type="match status" value="1"/>
</dbReference>
<evidence type="ECO:0000313" key="6">
    <source>
        <dbReference type="Proteomes" id="UP001527202"/>
    </source>
</evidence>
<keyword evidence="4" id="KW-0808">Transferase</keyword>
<sequence>MPPRVSVIIPFYNCAYVDQAIVSALNQTYPDKEIIVVDDGSTLHRDKITPYLPWVHYLGKANGGTASALNHGIRHASGDYIAWLSSDDRFHPHKLAVQLNGLASANADISFTNYEVISEHGHVLYAPNFPTDPGNTEYFNTSTKLYTYMLQYNPINGCTVLMHKNLFRSYGFFDETCKYTQDLEMWLRLAAAGVRIEFVNEKLTQYRLHGEMGSRNHQPAIQREVDMLRARYNPLLAARIASLEAGS</sequence>